<dbReference type="InterPro" id="IPR036197">
    <property type="entry name" value="NarG-like_sf"/>
</dbReference>
<feature type="transmembrane region" description="Helical" evidence="9">
    <location>
        <begin position="154"/>
        <end position="171"/>
    </location>
</feature>
<evidence type="ECO:0000256" key="9">
    <source>
        <dbReference type="SAM" id="Phobius"/>
    </source>
</evidence>
<evidence type="ECO:0000313" key="11">
    <source>
        <dbReference type="EMBL" id="PHJ39885.1"/>
    </source>
</evidence>
<dbReference type="OrthoDB" id="9769404at2"/>
<evidence type="ECO:0000256" key="5">
    <source>
        <dbReference type="ARBA" id="ARBA00022982"/>
    </source>
</evidence>
<dbReference type="GO" id="GO:0005886">
    <property type="term" value="C:plasma membrane"/>
    <property type="evidence" value="ECO:0007669"/>
    <property type="project" value="UniProtKB-SubCell"/>
</dbReference>
<protein>
    <submittedName>
        <fullName evidence="11">Nitrate reductase</fullName>
    </submittedName>
</protein>
<dbReference type="Proteomes" id="UP000222564">
    <property type="component" value="Unassembled WGS sequence"/>
</dbReference>
<keyword evidence="8 9" id="KW-0472">Membrane</keyword>
<dbReference type="AlphaFoldDB" id="A0A2C6MJ75"/>
<comment type="subcellular location">
    <subcellularLocation>
        <location evidence="1">Cell membrane</location>
        <topology evidence="1">Multi-pass membrane protein</topology>
    </subcellularLocation>
</comment>
<dbReference type="GO" id="GO:0020037">
    <property type="term" value="F:heme binding"/>
    <property type="evidence" value="ECO:0007669"/>
    <property type="project" value="TreeGrafter"/>
</dbReference>
<keyword evidence="7" id="KW-0560">Oxidoreductase</keyword>
<dbReference type="GO" id="GO:0008940">
    <property type="term" value="F:nitrate reductase activity"/>
    <property type="evidence" value="ECO:0007669"/>
    <property type="project" value="TreeGrafter"/>
</dbReference>
<comment type="caution">
    <text evidence="11">The sequence shown here is derived from an EMBL/GenBank/DDBJ whole genome shotgun (WGS) entry which is preliminary data.</text>
</comment>
<feature type="transmembrane region" description="Helical" evidence="9">
    <location>
        <begin position="205"/>
        <end position="225"/>
    </location>
</feature>
<dbReference type="PANTHER" id="PTHR30598:SF3">
    <property type="entry name" value="RESPIRATORY NITRATE REDUCTASE 1 GAMMA CHAIN"/>
    <property type="match status" value="1"/>
</dbReference>
<evidence type="ECO:0000256" key="3">
    <source>
        <dbReference type="ARBA" id="ARBA00022475"/>
    </source>
</evidence>
<keyword evidence="4 9" id="KW-0812">Transmembrane</keyword>
<evidence type="ECO:0000259" key="10">
    <source>
        <dbReference type="Pfam" id="PF02665"/>
    </source>
</evidence>
<keyword evidence="12" id="KW-1185">Reference proteome</keyword>
<evidence type="ECO:0000313" key="12">
    <source>
        <dbReference type="Proteomes" id="UP000222564"/>
    </source>
</evidence>
<dbReference type="PANTHER" id="PTHR30598">
    <property type="entry name" value="NITRATE REDUCTASE PRIVATE CHAPERONE, REDOX ENZYME MATURATION PROTEIN REMP FAMILY"/>
    <property type="match status" value="1"/>
</dbReference>
<feature type="transmembrane region" description="Helical" evidence="9">
    <location>
        <begin position="75"/>
        <end position="101"/>
    </location>
</feature>
<dbReference type="InterPro" id="IPR023234">
    <property type="entry name" value="NarG-like_domain"/>
</dbReference>
<dbReference type="GO" id="GO:0019645">
    <property type="term" value="P:anaerobic electron transport chain"/>
    <property type="evidence" value="ECO:0007669"/>
    <property type="project" value="TreeGrafter"/>
</dbReference>
<keyword evidence="6 9" id="KW-1133">Transmembrane helix</keyword>
<organism evidence="11 12">
    <name type="scientific">Desulforamulus profundi</name>
    <dbReference type="NCBI Taxonomy" id="1383067"/>
    <lineage>
        <taxon>Bacteria</taxon>
        <taxon>Bacillati</taxon>
        <taxon>Bacillota</taxon>
        <taxon>Clostridia</taxon>
        <taxon>Eubacteriales</taxon>
        <taxon>Peptococcaceae</taxon>
        <taxon>Desulforamulus</taxon>
    </lineage>
</organism>
<proteinExistence type="predicted"/>
<evidence type="ECO:0000256" key="2">
    <source>
        <dbReference type="ARBA" id="ARBA00022448"/>
    </source>
</evidence>
<evidence type="ECO:0000256" key="6">
    <source>
        <dbReference type="ARBA" id="ARBA00022989"/>
    </source>
</evidence>
<keyword evidence="3" id="KW-1003">Cell membrane</keyword>
<reference evidence="11 12" key="1">
    <citation type="submission" date="2013-09" db="EMBL/GenBank/DDBJ databases">
        <title>Biodegradation of hydrocarbons in the deep terrestrial subsurface : characterization of a microbial consortium composed of two Desulfotomaculum species originating from a deep geological formation.</title>
        <authorList>
            <person name="Aullo T."/>
            <person name="Berlendis S."/>
            <person name="Lascourreges J.-F."/>
            <person name="Dessort D."/>
            <person name="Saint-Laurent S."/>
            <person name="Schraauwers B."/>
            <person name="Mas J."/>
            <person name="Magot M."/>
            <person name="Ranchou-Peyruse A."/>
        </authorList>
    </citation>
    <scope>NUCLEOTIDE SEQUENCE [LARGE SCALE GENOMIC DNA]</scope>
    <source>
        <strain evidence="11 12">Bs107</strain>
    </source>
</reference>
<evidence type="ECO:0000256" key="4">
    <source>
        <dbReference type="ARBA" id="ARBA00022692"/>
    </source>
</evidence>
<keyword evidence="5" id="KW-0249">Electron transport</keyword>
<feature type="domain" description="NarG-like" evidence="10">
    <location>
        <begin position="67"/>
        <end position="229"/>
    </location>
</feature>
<dbReference type="GO" id="GO:0009055">
    <property type="term" value="F:electron transfer activity"/>
    <property type="evidence" value="ECO:0007669"/>
    <property type="project" value="TreeGrafter"/>
</dbReference>
<evidence type="ECO:0000256" key="8">
    <source>
        <dbReference type="ARBA" id="ARBA00023136"/>
    </source>
</evidence>
<keyword evidence="2" id="KW-0813">Transport</keyword>
<dbReference type="Pfam" id="PF02665">
    <property type="entry name" value="Nitrate_red_gam"/>
    <property type="match status" value="1"/>
</dbReference>
<dbReference type="SUPFAM" id="SSF103501">
    <property type="entry name" value="Respiratory nitrate reductase 1 gamma chain"/>
    <property type="match status" value="1"/>
</dbReference>
<evidence type="ECO:0000256" key="7">
    <source>
        <dbReference type="ARBA" id="ARBA00023002"/>
    </source>
</evidence>
<gene>
    <name evidence="11" type="ORF">P378_00790</name>
</gene>
<evidence type="ECO:0000256" key="1">
    <source>
        <dbReference type="ARBA" id="ARBA00004651"/>
    </source>
</evidence>
<dbReference type="EMBL" id="AWQQ01000006">
    <property type="protein sequence ID" value="PHJ39885.1"/>
    <property type="molecule type" value="Genomic_DNA"/>
</dbReference>
<dbReference type="Gene3D" id="1.20.950.20">
    <property type="entry name" value="Transmembrane di-heme cytochromes, Chain C"/>
    <property type="match status" value="1"/>
</dbReference>
<dbReference type="InterPro" id="IPR051936">
    <property type="entry name" value="Heme-iron_electron_transfer"/>
</dbReference>
<accession>A0A2C6MJ75</accession>
<dbReference type="RefSeq" id="WP_099081920.1">
    <property type="nucleotide sequence ID" value="NZ_AWQQ01000006.1"/>
</dbReference>
<feature type="transmembrane region" description="Helical" evidence="9">
    <location>
        <begin position="113"/>
        <end position="134"/>
    </location>
</feature>
<name>A0A2C6MJ75_9FIRM</name>
<feature type="transmembrane region" description="Helical" evidence="9">
    <location>
        <begin position="6"/>
        <end position="23"/>
    </location>
</feature>
<sequence>MTYFILQILPYISVAVLTIGLLYRMGRWASGRIVHNITLTPAPTTQTGAVLDIATEAILFKSLYKADKGLWSGAWIMHMSLFAILGGHVMGIGLLGLQFYYIGLTSAQTSVMLSNMLGTSMGVVVLLGLLYLLYRRMAINEVKQISAPSDYAHLLMLIAIVTVGNLMRFVPEWGIPYEPVRDYVANLITLTPVTADMEVMHKPMFVLHLLLVQILMIYLPFSKLLHIPGMFAHRWIINRPYVEPAPGLPGVAVGGSGHAVSGDQSASGGCNKCH</sequence>